<dbReference type="Gene3D" id="1.10.357.10">
    <property type="entry name" value="Tetracycline Repressor, domain 2"/>
    <property type="match status" value="1"/>
</dbReference>
<dbReference type="InterPro" id="IPR009057">
    <property type="entry name" value="Homeodomain-like_sf"/>
</dbReference>
<keyword evidence="1" id="KW-0678">Repressor</keyword>
<dbReference type="PRINTS" id="PR00455">
    <property type="entry name" value="HTHTETR"/>
</dbReference>
<keyword evidence="3 5" id="KW-0238">DNA-binding</keyword>
<evidence type="ECO:0000256" key="1">
    <source>
        <dbReference type="ARBA" id="ARBA00022491"/>
    </source>
</evidence>
<dbReference type="InterPro" id="IPR001647">
    <property type="entry name" value="HTH_TetR"/>
</dbReference>
<evidence type="ECO:0000256" key="5">
    <source>
        <dbReference type="PROSITE-ProRule" id="PRU00335"/>
    </source>
</evidence>
<comment type="caution">
    <text evidence="7">The sequence shown here is derived from an EMBL/GenBank/DDBJ whole genome shotgun (WGS) entry which is preliminary data.</text>
</comment>
<dbReference type="EMBL" id="QQBC01000001">
    <property type="protein sequence ID" value="RDI68919.1"/>
    <property type="molecule type" value="Genomic_DNA"/>
</dbReference>
<dbReference type="PANTHER" id="PTHR30055">
    <property type="entry name" value="HTH-TYPE TRANSCRIPTIONAL REGULATOR RUTR"/>
    <property type="match status" value="1"/>
</dbReference>
<evidence type="ECO:0000256" key="3">
    <source>
        <dbReference type="ARBA" id="ARBA00023125"/>
    </source>
</evidence>
<dbReference type="Pfam" id="PF13977">
    <property type="entry name" value="TetR_C_6"/>
    <property type="match status" value="1"/>
</dbReference>
<dbReference type="SUPFAM" id="SSF46689">
    <property type="entry name" value="Homeodomain-like"/>
    <property type="match status" value="1"/>
</dbReference>
<keyword evidence="2" id="KW-0805">Transcription regulation</keyword>
<dbReference type="Proteomes" id="UP000254869">
    <property type="component" value="Unassembled WGS sequence"/>
</dbReference>
<feature type="domain" description="HTH tetR-type" evidence="6">
    <location>
        <begin position="2"/>
        <end position="62"/>
    </location>
</feature>
<organism evidence="7 8">
    <name type="scientific">Nocardia pseudobrasiliensis</name>
    <dbReference type="NCBI Taxonomy" id="45979"/>
    <lineage>
        <taxon>Bacteria</taxon>
        <taxon>Bacillati</taxon>
        <taxon>Actinomycetota</taxon>
        <taxon>Actinomycetes</taxon>
        <taxon>Mycobacteriales</taxon>
        <taxon>Nocardiaceae</taxon>
        <taxon>Nocardia</taxon>
    </lineage>
</organism>
<evidence type="ECO:0000313" key="7">
    <source>
        <dbReference type="EMBL" id="RDI68919.1"/>
    </source>
</evidence>
<dbReference type="GO" id="GO:0003700">
    <property type="term" value="F:DNA-binding transcription factor activity"/>
    <property type="evidence" value="ECO:0007669"/>
    <property type="project" value="TreeGrafter"/>
</dbReference>
<proteinExistence type="predicted"/>
<dbReference type="PROSITE" id="PS50977">
    <property type="entry name" value="HTH_TETR_2"/>
    <property type="match status" value="1"/>
</dbReference>
<dbReference type="InterPro" id="IPR050109">
    <property type="entry name" value="HTH-type_TetR-like_transc_reg"/>
</dbReference>
<dbReference type="STRING" id="1210086.GCA_001613105_00308"/>
<gene>
    <name evidence="7" type="ORF">DFR76_101455</name>
</gene>
<dbReference type="AlphaFoldDB" id="A0A370IDX6"/>
<dbReference type="RefSeq" id="WP_067990682.1">
    <property type="nucleotide sequence ID" value="NZ_QQBC01000001.1"/>
</dbReference>
<keyword evidence="4" id="KW-0804">Transcription</keyword>
<feature type="DNA-binding region" description="H-T-H motif" evidence="5">
    <location>
        <begin position="25"/>
        <end position="44"/>
    </location>
</feature>
<dbReference type="Pfam" id="PF00440">
    <property type="entry name" value="TetR_N"/>
    <property type="match status" value="1"/>
</dbReference>
<evidence type="ECO:0000256" key="2">
    <source>
        <dbReference type="ARBA" id="ARBA00023015"/>
    </source>
</evidence>
<protein>
    <submittedName>
        <fullName evidence="7">TetR family transcriptional regulator</fullName>
    </submittedName>
</protein>
<reference evidence="7 8" key="1">
    <citation type="submission" date="2018-07" db="EMBL/GenBank/DDBJ databases">
        <title>Genomic Encyclopedia of Type Strains, Phase IV (KMG-IV): sequencing the most valuable type-strain genomes for metagenomic binning, comparative biology and taxonomic classification.</title>
        <authorList>
            <person name="Goeker M."/>
        </authorList>
    </citation>
    <scope>NUCLEOTIDE SEQUENCE [LARGE SCALE GENOMIC DNA]</scope>
    <source>
        <strain evidence="7 8">DSM 44290</strain>
    </source>
</reference>
<accession>A0A370IDX6</accession>
<dbReference type="InterPro" id="IPR039538">
    <property type="entry name" value="BetI_C"/>
</dbReference>
<dbReference type="SUPFAM" id="SSF48498">
    <property type="entry name" value="Tetracyclin repressor-like, C-terminal domain"/>
    <property type="match status" value="1"/>
</dbReference>
<sequence length="199" mass="21954">MSERRTQILEAAVRVIAQDGVRGLRIEKLAAQAGVSTALIYYHFSDRAGVMHAALDHINDRARRYTDPALTASDDPRERVERMLLLELQPDEDIRLNSIAWGELRASATFHPDLREQLRASTLAWNADVETLVCQAREDGSVAAGVDPAATAERLTALVEGLSERWHSGSMPLERARELLAQAIALELGPTPRPRASRG</sequence>
<dbReference type="PANTHER" id="PTHR30055:SF146">
    <property type="entry name" value="HTH-TYPE TRANSCRIPTIONAL DUAL REGULATOR CECR"/>
    <property type="match status" value="1"/>
</dbReference>
<evidence type="ECO:0000313" key="8">
    <source>
        <dbReference type="Proteomes" id="UP000254869"/>
    </source>
</evidence>
<dbReference type="InterPro" id="IPR036271">
    <property type="entry name" value="Tet_transcr_reg_TetR-rel_C_sf"/>
</dbReference>
<evidence type="ECO:0000259" key="6">
    <source>
        <dbReference type="PROSITE" id="PS50977"/>
    </source>
</evidence>
<name>A0A370IDX6_9NOCA</name>
<dbReference type="GO" id="GO:0000976">
    <property type="term" value="F:transcription cis-regulatory region binding"/>
    <property type="evidence" value="ECO:0007669"/>
    <property type="project" value="TreeGrafter"/>
</dbReference>
<keyword evidence="8" id="KW-1185">Reference proteome</keyword>
<evidence type="ECO:0000256" key="4">
    <source>
        <dbReference type="ARBA" id="ARBA00023163"/>
    </source>
</evidence>